<dbReference type="RefSeq" id="WP_135208792.1">
    <property type="nucleotide sequence ID" value="NZ_SPVF01000245.1"/>
</dbReference>
<reference evidence="2 3" key="1">
    <citation type="submission" date="2019-03" db="EMBL/GenBank/DDBJ databases">
        <title>Draft Genome Sequence of Massilia arenosa sp. nov., a Novel Massilia Species Isolated from a Sandy-loam Maize Soil.</title>
        <authorList>
            <person name="Raths R."/>
            <person name="Peta V."/>
            <person name="Bucking H."/>
        </authorList>
    </citation>
    <scope>NUCLEOTIDE SEQUENCE [LARGE SCALE GENOMIC DNA]</scope>
    <source>
        <strain evidence="2 3">MC02</strain>
    </source>
</reference>
<dbReference type="EMBL" id="SPVF01000245">
    <property type="protein sequence ID" value="TFW13865.1"/>
    <property type="molecule type" value="Genomic_DNA"/>
</dbReference>
<keyword evidence="1" id="KW-0472">Membrane</keyword>
<evidence type="ECO:0000313" key="2">
    <source>
        <dbReference type="EMBL" id="TFW13865.1"/>
    </source>
</evidence>
<protein>
    <recommendedName>
        <fullName evidence="4">DoxX family protein</fullName>
    </recommendedName>
</protein>
<organism evidence="2 3">
    <name type="scientific">Zemynaea arenosa</name>
    <dbReference type="NCBI Taxonomy" id="2561931"/>
    <lineage>
        <taxon>Bacteria</taxon>
        <taxon>Pseudomonadati</taxon>
        <taxon>Pseudomonadota</taxon>
        <taxon>Betaproteobacteria</taxon>
        <taxon>Burkholderiales</taxon>
        <taxon>Oxalobacteraceae</taxon>
        <taxon>Telluria group</taxon>
        <taxon>Zemynaea</taxon>
    </lineage>
</organism>
<evidence type="ECO:0000256" key="1">
    <source>
        <dbReference type="SAM" id="Phobius"/>
    </source>
</evidence>
<keyword evidence="1" id="KW-1133">Transmembrane helix</keyword>
<comment type="caution">
    <text evidence="2">The sequence shown here is derived from an EMBL/GenBank/DDBJ whole genome shotgun (WGS) entry which is preliminary data.</text>
</comment>
<dbReference type="Proteomes" id="UP000298438">
    <property type="component" value="Unassembled WGS sequence"/>
</dbReference>
<accession>A0A4Y9S1Q0</accession>
<feature type="transmembrane region" description="Helical" evidence="1">
    <location>
        <begin position="12"/>
        <end position="31"/>
    </location>
</feature>
<name>A0A4Y9S1Q0_9BURK</name>
<evidence type="ECO:0008006" key="4">
    <source>
        <dbReference type="Google" id="ProtNLM"/>
    </source>
</evidence>
<evidence type="ECO:0000313" key="3">
    <source>
        <dbReference type="Proteomes" id="UP000298438"/>
    </source>
</evidence>
<gene>
    <name evidence="2" type="ORF">E4L96_19020</name>
</gene>
<feature type="transmembrane region" description="Helical" evidence="1">
    <location>
        <begin position="101"/>
        <end position="119"/>
    </location>
</feature>
<dbReference type="AlphaFoldDB" id="A0A4Y9S1Q0"/>
<keyword evidence="3" id="KW-1185">Reference proteome</keyword>
<keyword evidence="1" id="KW-0812">Transmembrane</keyword>
<feature type="transmembrane region" description="Helical" evidence="1">
    <location>
        <begin position="73"/>
        <end position="95"/>
    </location>
</feature>
<sequence length="135" mass="14791">MDKMWMGACSLARFALGVVFVVHGWLSVPAWSEYYLFMQYKDLLFPVVLGVLLVLQVAGGLALMLGYQAPFMLLLPMALILIPGAFMFLGFWAPPAGYQEQMAHSLKTVAILGIVLLLVERGYRRGSIAGHAAAD</sequence>
<proteinExistence type="predicted"/>
<feature type="transmembrane region" description="Helical" evidence="1">
    <location>
        <begin position="43"/>
        <end position="66"/>
    </location>
</feature>